<dbReference type="EMBL" id="CP036425">
    <property type="protein sequence ID" value="QDU33005.1"/>
    <property type="molecule type" value="Genomic_DNA"/>
</dbReference>
<feature type="signal peptide" evidence="2">
    <location>
        <begin position="1"/>
        <end position="24"/>
    </location>
</feature>
<dbReference type="OrthoDB" id="680361at2"/>
<dbReference type="RefSeq" id="WP_145075441.1">
    <property type="nucleotide sequence ID" value="NZ_CP036425.1"/>
</dbReference>
<protein>
    <submittedName>
        <fullName evidence="3">Uncharacterized protein</fullName>
    </submittedName>
</protein>
<name>A0A517YS04_9BACT</name>
<proteinExistence type="predicted"/>
<feature type="chain" id="PRO_5021983968" evidence="2">
    <location>
        <begin position="25"/>
        <end position="160"/>
    </location>
</feature>
<evidence type="ECO:0000313" key="3">
    <source>
        <dbReference type="EMBL" id="QDU33005.1"/>
    </source>
</evidence>
<organism evidence="3 4">
    <name type="scientific">Poriferisphaera corsica</name>
    <dbReference type="NCBI Taxonomy" id="2528020"/>
    <lineage>
        <taxon>Bacteria</taxon>
        <taxon>Pseudomonadati</taxon>
        <taxon>Planctomycetota</taxon>
        <taxon>Phycisphaerae</taxon>
        <taxon>Phycisphaerales</taxon>
        <taxon>Phycisphaeraceae</taxon>
        <taxon>Poriferisphaera</taxon>
    </lineage>
</organism>
<feature type="region of interest" description="Disordered" evidence="1">
    <location>
        <begin position="35"/>
        <end position="62"/>
    </location>
</feature>
<dbReference type="Proteomes" id="UP000317369">
    <property type="component" value="Chromosome"/>
</dbReference>
<dbReference type="KEGG" id="pcor:KS4_10440"/>
<reference evidence="3 4" key="1">
    <citation type="submission" date="2019-02" db="EMBL/GenBank/DDBJ databases">
        <title>Deep-cultivation of Planctomycetes and their phenomic and genomic characterization uncovers novel biology.</title>
        <authorList>
            <person name="Wiegand S."/>
            <person name="Jogler M."/>
            <person name="Boedeker C."/>
            <person name="Pinto D."/>
            <person name="Vollmers J."/>
            <person name="Rivas-Marin E."/>
            <person name="Kohn T."/>
            <person name="Peeters S.H."/>
            <person name="Heuer A."/>
            <person name="Rast P."/>
            <person name="Oberbeckmann S."/>
            <person name="Bunk B."/>
            <person name="Jeske O."/>
            <person name="Meyerdierks A."/>
            <person name="Storesund J.E."/>
            <person name="Kallscheuer N."/>
            <person name="Luecker S."/>
            <person name="Lage O.M."/>
            <person name="Pohl T."/>
            <person name="Merkel B.J."/>
            <person name="Hornburger P."/>
            <person name="Mueller R.-W."/>
            <person name="Bruemmer F."/>
            <person name="Labrenz M."/>
            <person name="Spormann A.M."/>
            <person name="Op den Camp H."/>
            <person name="Overmann J."/>
            <person name="Amann R."/>
            <person name="Jetten M.S.M."/>
            <person name="Mascher T."/>
            <person name="Medema M.H."/>
            <person name="Devos D.P."/>
            <person name="Kaster A.-K."/>
            <person name="Ovreas L."/>
            <person name="Rohde M."/>
            <person name="Galperin M.Y."/>
            <person name="Jogler C."/>
        </authorList>
    </citation>
    <scope>NUCLEOTIDE SEQUENCE [LARGE SCALE GENOMIC DNA]</scope>
    <source>
        <strain evidence="3 4">KS4</strain>
    </source>
</reference>
<keyword evidence="2" id="KW-0732">Signal</keyword>
<sequence precursor="true">MTHFIQSKCMMICTSFFASFFIIAAVTTAQLTPLQNNTNTSDNENENKDVSDDTKKTDESMTDDEIVQLITDSMAEKLDLDDNQKAKVLEINKKYIPQMRDLKSSDEPRFKKLRKFREISRARQSELKEVLTKEQYKKQEQMREQFIAMIKERRQKQNDE</sequence>
<keyword evidence="4" id="KW-1185">Reference proteome</keyword>
<evidence type="ECO:0000256" key="2">
    <source>
        <dbReference type="SAM" id="SignalP"/>
    </source>
</evidence>
<gene>
    <name evidence="3" type="ORF">KS4_10440</name>
</gene>
<feature type="compositionally biased region" description="Basic and acidic residues" evidence="1">
    <location>
        <begin position="45"/>
        <end position="59"/>
    </location>
</feature>
<evidence type="ECO:0000256" key="1">
    <source>
        <dbReference type="SAM" id="MobiDB-lite"/>
    </source>
</evidence>
<accession>A0A517YS04</accession>
<evidence type="ECO:0000313" key="4">
    <source>
        <dbReference type="Proteomes" id="UP000317369"/>
    </source>
</evidence>
<dbReference type="AlphaFoldDB" id="A0A517YS04"/>